<dbReference type="Proteomes" id="UP000270468">
    <property type="component" value="Unassembled WGS sequence"/>
</dbReference>
<dbReference type="PRINTS" id="PR01438">
    <property type="entry name" value="UNVRSLSTRESS"/>
</dbReference>
<gene>
    <name evidence="3" type="primary">nhaX</name>
    <name evidence="3" type="ORF">FILTAD_00437</name>
</gene>
<proteinExistence type="inferred from homology"/>
<dbReference type="RefSeq" id="WP_124068883.1">
    <property type="nucleotide sequence ID" value="NZ_CBCRXF010000010.1"/>
</dbReference>
<dbReference type="SUPFAM" id="SSF52402">
    <property type="entry name" value="Adenine nucleotide alpha hydrolases-like"/>
    <property type="match status" value="1"/>
</dbReference>
<comment type="similarity">
    <text evidence="1">Belongs to the universal stress protein A family.</text>
</comment>
<dbReference type="Pfam" id="PF00582">
    <property type="entry name" value="Usp"/>
    <property type="match status" value="1"/>
</dbReference>
<dbReference type="EMBL" id="UXAV01000018">
    <property type="protein sequence ID" value="VDC20017.1"/>
    <property type="molecule type" value="Genomic_DNA"/>
</dbReference>
<keyword evidence="4" id="KW-1185">Reference proteome</keyword>
<feature type="domain" description="UspA" evidence="2">
    <location>
        <begin position="1"/>
        <end position="139"/>
    </location>
</feature>
<dbReference type="CDD" id="cd00293">
    <property type="entry name" value="USP-like"/>
    <property type="match status" value="1"/>
</dbReference>
<evidence type="ECO:0000256" key="1">
    <source>
        <dbReference type="ARBA" id="ARBA00008791"/>
    </source>
</evidence>
<evidence type="ECO:0000313" key="3">
    <source>
        <dbReference type="EMBL" id="VDC20017.1"/>
    </source>
</evidence>
<dbReference type="InterPro" id="IPR014729">
    <property type="entry name" value="Rossmann-like_a/b/a_fold"/>
</dbReference>
<evidence type="ECO:0000259" key="2">
    <source>
        <dbReference type="Pfam" id="PF00582"/>
    </source>
</evidence>
<sequence length="139" mass="15568">MYKRILVAVDGSENSVRAAKHAAHIASLDPDTKVDVLYVLDYDRTRSDVIHNAGRDDLHTDRKKRLAPIEAIFEQYHTSYEFTIKHGDPGPVIITHANEHDFNLVIIGSRGLNTFQEMVLGSVSHKVAKRVTAPVLIVK</sequence>
<name>A0A3P5WVJ9_9BACL</name>
<reference evidence="3 4" key="1">
    <citation type="submission" date="2018-11" db="EMBL/GenBank/DDBJ databases">
        <authorList>
            <person name="Criscuolo A."/>
        </authorList>
    </citation>
    <scope>NUCLEOTIDE SEQUENCE [LARGE SCALE GENOMIC DNA]</scope>
    <source>
        <strain evidence="3">ATB-66</strain>
    </source>
</reference>
<dbReference type="InterPro" id="IPR006015">
    <property type="entry name" value="Universal_stress_UspA"/>
</dbReference>
<dbReference type="PANTHER" id="PTHR46268:SF6">
    <property type="entry name" value="UNIVERSAL STRESS PROTEIN UP12"/>
    <property type="match status" value="1"/>
</dbReference>
<dbReference type="OrthoDB" id="9777884at2"/>
<protein>
    <submittedName>
        <fullName evidence="3">Stress response protein NhaX</fullName>
    </submittedName>
</protein>
<dbReference type="AlphaFoldDB" id="A0A3P5WVJ9"/>
<accession>A0A3P5WVJ9</accession>
<dbReference type="Gene3D" id="3.40.50.620">
    <property type="entry name" value="HUPs"/>
    <property type="match status" value="1"/>
</dbReference>
<evidence type="ECO:0000313" key="4">
    <source>
        <dbReference type="Proteomes" id="UP000270468"/>
    </source>
</evidence>
<organism evidence="3 4">
    <name type="scientific">Filibacter tadaridae</name>
    <dbReference type="NCBI Taxonomy" id="2483811"/>
    <lineage>
        <taxon>Bacteria</taxon>
        <taxon>Bacillati</taxon>
        <taxon>Bacillota</taxon>
        <taxon>Bacilli</taxon>
        <taxon>Bacillales</taxon>
        <taxon>Caryophanaceae</taxon>
        <taxon>Filibacter</taxon>
    </lineage>
</organism>
<dbReference type="PANTHER" id="PTHR46268">
    <property type="entry name" value="STRESS RESPONSE PROTEIN NHAX"/>
    <property type="match status" value="1"/>
</dbReference>
<dbReference type="InterPro" id="IPR006016">
    <property type="entry name" value="UspA"/>
</dbReference>